<dbReference type="Pfam" id="PF00027">
    <property type="entry name" value="cNMP_binding"/>
    <property type="match status" value="1"/>
</dbReference>
<dbReference type="PROSITE" id="PS50042">
    <property type="entry name" value="CNMP_BINDING_3"/>
    <property type="match status" value="2"/>
</dbReference>
<feature type="domain" description="Cyclic nucleotide-binding" evidence="3">
    <location>
        <begin position="96"/>
        <end position="203"/>
    </location>
</feature>
<dbReference type="PANTHER" id="PTHR23011">
    <property type="entry name" value="CYCLIC NUCLEOTIDE-BINDING DOMAIN CONTAINING PROTEIN"/>
    <property type="match status" value="1"/>
</dbReference>
<feature type="coiled-coil region" evidence="1">
    <location>
        <begin position="960"/>
        <end position="987"/>
    </location>
</feature>
<gene>
    <name evidence="4" type="ORF">PEVE_00004152</name>
</gene>
<feature type="region of interest" description="Disordered" evidence="2">
    <location>
        <begin position="448"/>
        <end position="578"/>
    </location>
</feature>
<accession>A0ABN8QHJ7</accession>
<evidence type="ECO:0000313" key="4">
    <source>
        <dbReference type="EMBL" id="CAH3162090.1"/>
    </source>
</evidence>
<feature type="compositionally biased region" description="Low complexity" evidence="2">
    <location>
        <begin position="454"/>
        <end position="468"/>
    </location>
</feature>
<sequence length="988" mass="113126">MSILCKTQPQFPVQKLPPVFNKRLFKAQAGIVLTDKILYILQRPLSHRRSTEELHTIKPVVSALKDIHKGLQFLKEALCFVVTYEKFDADVDISKKNGEKCLSCYYILNGSVEARYAISNGVFSQGENSPKNPNDCDINYTHVAGEYLGLVSGDGPEFDYPPPDSIRTIEVSEFIRVDREQFHRAVKKVQNKYVREIENFIEEVLPLKALPADEKKKLVAMMARQARTLFYTFEYPAGKVIVNQGDRPEHLFFVVKGRCQYYRSVFIEEVNREELVKLGQIEKGQFFGESTVLDSIPCFCSVASIGPVTCFLVNNWALKANENIIRILRENRRYFFNDADIKQYIRDSDVWQSFKRCTITELLEMAGKCNTAIDRNEITPILSRAVEYGDAKRISLKIPNHDDEVPGAPKKTEQLFVTPRSSRRRSSAILNCSAAAVVKAVLLLRRSSEDNSDNTTPPSFPSNRSSPFQDLTKFRTAEMFKPKSAPTRRSRKFQEKSKSPTLSRRPKSFKVTKDVLRRPKTTELASANTDQLPRSKVRTAVKTARSHSGKERKEEERGKSKKQNSQTFKRNKSRNFNAFIGTNVNSENTKTPPKEATINMISRADSPGFLPSVAVEKSVAHKPNVVIKEIINTGIPGRRFSPKSYRRFDRSIFDVLEKTSSQDPSSSDEENSGAKSPGLNLWNVSFAASKWMGNVRQRRKSERAQELSDDTGQPPIIVIEDWSPDTGSATEGNDNTDGSQLAPGRKTPTKRTSRTPTPILNDVTEESEEEIRKYEDELAPSERWYTSIHEVHDRTFVEEIRTSKTEENSISEKVGITRKNTLMDNIVTVSYRNDQKKIYFDPVFFLTFYLKNQVERPATGINVRTRKVSLNAGRRNRSKTFSEVSKFQPILFKVLLEQKRDDQRLRRTQSLGRFRLLSFSTSDEVLRSQSSIGEQWSGVFENEEDIDDTHQQTQHIRVKSSRIERRNQLLRKKMEELEKNIRHTEHCS</sequence>
<dbReference type="SUPFAM" id="SSF51206">
    <property type="entry name" value="cAMP-binding domain-like"/>
    <property type="match status" value="2"/>
</dbReference>
<dbReference type="InterPro" id="IPR018490">
    <property type="entry name" value="cNMP-bd_dom_sf"/>
</dbReference>
<feature type="compositionally biased region" description="Polar residues" evidence="2">
    <location>
        <begin position="523"/>
        <end position="532"/>
    </location>
</feature>
<feature type="region of interest" description="Disordered" evidence="2">
    <location>
        <begin position="697"/>
        <end position="768"/>
    </location>
</feature>
<protein>
    <recommendedName>
        <fullName evidence="3">Cyclic nucleotide-binding domain-containing protein</fullName>
    </recommendedName>
</protein>
<feature type="compositionally biased region" description="Basic and acidic residues" evidence="2">
    <location>
        <begin position="511"/>
        <end position="521"/>
    </location>
</feature>
<evidence type="ECO:0000313" key="5">
    <source>
        <dbReference type="Proteomes" id="UP001159427"/>
    </source>
</evidence>
<evidence type="ECO:0000259" key="3">
    <source>
        <dbReference type="PROSITE" id="PS50042"/>
    </source>
</evidence>
<feature type="compositionally biased region" description="Polar residues" evidence="2">
    <location>
        <begin position="725"/>
        <end position="739"/>
    </location>
</feature>
<reference evidence="4 5" key="1">
    <citation type="submission" date="2022-05" db="EMBL/GenBank/DDBJ databases">
        <authorList>
            <consortium name="Genoscope - CEA"/>
            <person name="William W."/>
        </authorList>
    </citation>
    <scope>NUCLEOTIDE SEQUENCE [LARGE SCALE GENOMIC DNA]</scope>
</reference>
<evidence type="ECO:0000256" key="1">
    <source>
        <dbReference type="SAM" id="Coils"/>
    </source>
</evidence>
<dbReference type="InterPro" id="IPR000595">
    <property type="entry name" value="cNMP-bd_dom"/>
</dbReference>
<dbReference type="InterPro" id="IPR014710">
    <property type="entry name" value="RmlC-like_jellyroll"/>
</dbReference>
<keyword evidence="5" id="KW-1185">Reference proteome</keyword>
<dbReference type="PANTHER" id="PTHR23011:SF41">
    <property type="entry name" value="CYCLIC NUCLEOTIDE-BINDING DOMAIN-CONTAINING PROTEIN"/>
    <property type="match status" value="1"/>
</dbReference>
<feature type="compositionally biased region" description="Basic and acidic residues" evidence="2">
    <location>
        <begin position="472"/>
        <end position="481"/>
    </location>
</feature>
<feature type="compositionally biased region" description="Polar residues" evidence="2">
    <location>
        <begin position="563"/>
        <end position="578"/>
    </location>
</feature>
<dbReference type="EMBL" id="CALNXI010001255">
    <property type="protein sequence ID" value="CAH3162090.1"/>
    <property type="molecule type" value="Genomic_DNA"/>
</dbReference>
<comment type="caution">
    <text evidence="4">The sequence shown here is derived from an EMBL/GenBank/DDBJ whole genome shotgun (WGS) entry which is preliminary data.</text>
</comment>
<name>A0ABN8QHJ7_9CNID</name>
<dbReference type="Proteomes" id="UP001159427">
    <property type="component" value="Unassembled WGS sequence"/>
</dbReference>
<feature type="region of interest" description="Disordered" evidence="2">
    <location>
        <begin position="657"/>
        <end position="679"/>
    </location>
</feature>
<feature type="domain" description="Cyclic nucleotide-binding" evidence="3">
    <location>
        <begin position="206"/>
        <end position="314"/>
    </location>
</feature>
<dbReference type="Gene3D" id="2.60.120.10">
    <property type="entry name" value="Jelly Rolls"/>
    <property type="match status" value="2"/>
</dbReference>
<feature type="region of interest" description="Disordered" evidence="2">
    <location>
        <begin position="399"/>
        <end position="420"/>
    </location>
</feature>
<dbReference type="CDD" id="cd00038">
    <property type="entry name" value="CAP_ED"/>
    <property type="match status" value="1"/>
</dbReference>
<keyword evidence="1" id="KW-0175">Coiled coil</keyword>
<dbReference type="SMART" id="SM00100">
    <property type="entry name" value="cNMP"/>
    <property type="match status" value="1"/>
</dbReference>
<proteinExistence type="predicted"/>
<feature type="compositionally biased region" description="Basic and acidic residues" evidence="2">
    <location>
        <begin position="548"/>
        <end position="558"/>
    </location>
</feature>
<evidence type="ECO:0000256" key="2">
    <source>
        <dbReference type="SAM" id="MobiDB-lite"/>
    </source>
</evidence>
<organism evidence="4 5">
    <name type="scientific">Porites evermanni</name>
    <dbReference type="NCBI Taxonomy" id="104178"/>
    <lineage>
        <taxon>Eukaryota</taxon>
        <taxon>Metazoa</taxon>
        <taxon>Cnidaria</taxon>
        <taxon>Anthozoa</taxon>
        <taxon>Hexacorallia</taxon>
        <taxon>Scleractinia</taxon>
        <taxon>Fungiina</taxon>
        <taxon>Poritidae</taxon>
        <taxon>Porites</taxon>
    </lineage>
</organism>
<feature type="compositionally biased region" description="Basic residues" evidence="2">
    <location>
        <begin position="535"/>
        <end position="547"/>
    </location>
</feature>